<dbReference type="GO" id="GO:0008641">
    <property type="term" value="F:ubiquitin-like modifier activating enzyme activity"/>
    <property type="evidence" value="ECO:0007669"/>
    <property type="project" value="InterPro"/>
</dbReference>
<evidence type="ECO:0000313" key="2">
    <source>
        <dbReference type="EMBL" id="KIP97649.1"/>
    </source>
</evidence>
<reference evidence="2 3" key="1">
    <citation type="submission" date="2014-12" db="EMBL/GenBank/DDBJ databases">
        <title>16Stimator: statistical estimation of ribosomal gene copy numbers from draft genome assemblies.</title>
        <authorList>
            <person name="Perisin M.A."/>
            <person name="Vetter M."/>
            <person name="Gilbert J.A."/>
            <person name="Bergelson J."/>
        </authorList>
    </citation>
    <scope>NUCLEOTIDE SEQUENCE [LARGE SCALE GENOMIC DNA]</scope>
    <source>
        <strain evidence="2 3">MEJ076</strain>
    </source>
</reference>
<dbReference type="Proteomes" id="UP000035017">
    <property type="component" value="Unassembled WGS sequence"/>
</dbReference>
<evidence type="ECO:0000259" key="1">
    <source>
        <dbReference type="Pfam" id="PF00899"/>
    </source>
</evidence>
<name>A0A0D0KHX2_AGRTU</name>
<dbReference type="InterPro" id="IPR000594">
    <property type="entry name" value="ThiF_NAD_FAD-bd"/>
</dbReference>
<dbReference type="Pfam" id="PF00899">
    <property type="entry name" value="ThiF"/>
    <property type="match status" value="1"/>
</dbReference>
<dbReference type="InterPro" id="IPR045886">
    <property type="entry name" value="ThiF/MoeB/HesA"/>
</dbReference>
<dbReference type="GO" id="GO:0061503">
    <property type="term" value="F:tRNA threonylcarbamoyladenosine dehydratase"/>
    <property type="evidence" value="ECO:0007669"/>
    <property type="project" value="TreeGrafter"/>
</dbReference>
<dbReference type="AlphaFoldDB" id="A0A0D0KHX2"/>
<comment type="caution">
    <text evidence="2">The sequence shown here is derived from an EMBL/GenBank/DDBJ whole genome shotgun (WGS) entry which is preliminary data.</text>
</comment>
<evidence type="ECO:0000313" key="3">
    <source>
        <dbReference type="Proteomes" id="UP000035017"/>
    </source>
</evidence>
<dbReference type="Gene3D" id="3.40.50.720">
    <property type="entry name" value="NAD(P)-binding Rossmann-like Domain"/>
    <property type="match status" value="1"/>
</dbReference>
<organism evidence="2 3">
    <name type="scientific">Agrobacterium tumefaciens</name>
    <dbReference type="NCBI Taxonomy" id="358"/>
    <lineage>
        <taxon>Bacteria</taxon>
        <taxon>Pseudomonadati</taxon>
        <taxon>Pseudomonadota</taxon>
        <taxon>Alphaproteobacteria</taxon>
        <taxon>Hyphomicrobiales</taxon>
        <taxon>Rhizobiaceae</taxon>
        <taxon>Rhizobium/Agrobacterium group</taxon>
        <taxon>Agrobacterium</taxon>
        <taxon>Agrobacterium tumefaciens complex</taxon>
    </lineage>
</organism>
<gene>
    <name evidence="2" type="ORF">RU07_23915</name>
</gene>
<dbReference type="SUPFAM" id="SSF69572">
    <property type="entry name" value="Activating enzymes of the ubiquitin-like proteins"/>
    <property type="match status" value="1"/>
</dbReference>
<dbReference type="GO" id="GO:0061504">
    <property type="term" value="P:cyclic threonylcarbamoyladenosine biosynthetic process"/>
    <property type="evidence" value="ECO:0007669"/>
    <property type="project" value="TreeGrafter"/>
</dbReference>
<dbReference type="InterPro" id="IPR035985">
    <property type="entry name" value="Ubiquitin-activating_enz"/>
</dbReference>
<protein>
    <recommendedName>
        <fullName evidence="1">THIF-type NAD/FAD binding fold domain-containing protein</fullName>
    </recommendedName>
</protein>
<dbReference type="PANTHER" id="PTHR43267:SF1">
    <property type="entry name" value="TRNA THREONYLCARBAMOYLADENOSINE DEHYDRATASE"/>
    <property type="match status" value="1"/>
</dbReference>
<accession>A0A0D0KHX2</accession>
<dbReference type="EMBL" id="JXQV01000054">
    <property type="protein sequence ID" value="KIP97649.1"/>
    <property type="molecule type" value="Genomic_DNA"/>
</dbReference>
<proteinExistence type="predicted"/>
<dbReference type="PANTHER" id="PTHR43267">
    <property type="entry name" value="TRNA THREONYLCARBAMOYLADENOSINE DEHYDRATASE"/>
    <property type="match status" value="1"/>
</dbReference>
<sequence>MVYRRADGGAQDYGYSTCVIDADQQRLPSTNAALANKRIGLIGCGSVGSRIAAMLVRSGARKLELFDDDILSPGNLMRNELDWRGVGAHKAKAFQARLFEFAQTQGRLLARSSQPITALSFF</sequence>
<feature type="domain" description="THIF-type NAD/FAD binding fold" evidence="1">
    <location>
        <begin position="32"/>
        <end position="101"/>
    </location>
</feature>